<proteinExistence type="predicted"/>
<dbReference type="Pfam" id="PF20432">
    <property type="entry name" value="Xre-like-HTH"/>
    <property type="match status" value="1"/>
</dbReference>
<dbReference type="Pfam" id="PF09722">
    <property type="entry name" value="Xre_MbcA_ParS_C"/>
    <property type="match status" value="1"/>
</dbReference>
<organism evidence="3 4">
    <name type="scientific">Sphaerotilus microaerophilus</name>
    <dbReference type="NCBI Taxonomy" id="2914710"/>
    <lineage>
        <taxon>Bacteria</taxon>
        <taxon>Pseudomonadati</taxon>
        <taxon>Pseudomonadota</taxon>
        <taxon>Betaproteobacteria</taxon>
        <taxon>Burkholderiales</taxon>
        <taxon>Sphaerotilaceae</taxon>
        <taxon>Sphaerotilus</taxon>
    </lineage>
</organism>
<dbReference type="Proteomes" id="UP001057498">
    <property type="component" value="Chromosome"/>
</dbReference>
<reference evidence="3" key="1">
    <citation type="submission" date="2022-04" db="EMBL/GenBank/DDBJ databases">
        <title>Whole genome sequence of Sphaerotilus sp. FB-5.</title>
        <authorList>
            <person name="Takeda M."/>
            <person name="Narihara S."/>
            <person name="Akimoto M."/>
            <person name="Akimoto R."/>
            <person name="Nishiyashiki S."/>
            <person name="Murakami T."/>
        </authorList>
    </citation>
    <scope>NUCLEOTIDE SEQUENCE</scope>
    <source>
        <strain evidence="3">FB-5</strain>
    </source>
</reference>
<sequence>MSAILHVAEAVPRSWNPSGATALQFARQLTPLQTHDLVTQGLPASTARELLASFRQIDRDALLRAVGVSERTLQRALAGNKPLDSNASDRTLRLAAITELASEVLGNQDEAERWLAAPALALDQRRPIDLLQSSEGSELVKALLVRMDHGVYT</sequence>
<protein>
    <submittedName>
        <fullName evidence="3">Antitoxin</fullName>
    </submittedName>
</protein>
<dbReference type="RefSeq" id="WP_251968998.1">
    <property type="nucleotide sequence ID" value="NZ_AP025730.1"/>
</dbReference>
<dbReference type="EMBL" id="AP025730">
    <property type="protein sequence ID" value="BDI05628.1"/>
    <property type="molecule type" value="Genomic_DNA"/>
</dbReference>
<evidence type="ECO:0000259" key="2">
    <source>
        <dbReference type="Pfam" id="PF20432"/>
    </source>
</evidence>
<name>A0ABM7YME6_9BURK</name>
<evidence type="ECO:0000313" key="4">
    <source>
        <dbReference type="Proteomes" id="UP001057498"/>
    </source>
</evidence>
<feature type="domain" description="Antitoxin Xre/MbcA/ParS-like toxin-binding" evidence="1">
    <location>
        <begin position="101"/>
        <end position="150"/>
    </location>
</feature>
<evidence type="ECO:0000259" key="1">
    <source>
        <dbReference type="Pfam" id="PF09722"/>
    </source>
</evidence>
<feature type="domain" description="Antitoxin Xre-like helix-turn-helix" evidence="2">
    <location>
        <begin position="35"/>
        <end position="95"/>
    </location>
</feature>
<accession>A0ABM7YME6</accession>
<dbReference type="InterPro" id="IPR024467">
    <property type="entry name" value="Xre/MbcA/ParS-like_toxin-bd"/>
</dbReference>
<dbReference type="NCBIfam" id="TIGR02293">
    <property type="entry name" value="TAS_TIGR02293"/>
    <property type="match status" value="1"/>
</dbReference>
<dbReference type="InterPro" id="IPR011979">
    <property type="entry name" value="Antitox_Xre"/>
</dbReference>
<evidence type="ECO:0000313" key="3">
    <source>
        <dbReference type="EMBL" id="BDI05628.1"/>
    </source>
</evidence>
<gene>
    <name evidence="3" type="ORF">CATMQ487_25980</name>
</gene>
<dbReference type="InterPro" id="IPR046847">
    <property type="entry name" value="Xre-like_HTH"/>
</dbReference>
<keyword evidence="4" id="KW-1185">Reference proteome</keyword>